<keyword evidence="2" id="KW-1185">Reference proteome</keyword>
<dbReference type="Proteomes" id="UP000326912">
    <property type="component" value="Unassembled WGS sequence"/>
</dbReference>
<name>A0A5J4KYS4_9CHLR</name>
<evidence type="ECO:0000313" key="2">
    <source>
        <dbReference type="Proteomes" id="UP000326912"/>
    </source>
</evidence>
<protein>
    <submittedName>
        <fullName evidence="1">Uncharacterized protein</fullName>
    </submittedName>
</protein>
<organism evidence="1 2">
    <name type="scientific">Dictyobacter vulcani</name>
    <dbReference type="NCBI Taxonomy" id="2607529"/>
    <lineage>
        <taxon>Bacteria</taxon>
        <taxon>Bacillati</taxon>
        <taxon>Chloroflexota</taxon>
        <taxon>Ktedonobacteria</taxon>
        <taxon>Ktedonobacterales</taxon>
        <taxon>Dictyobacteraceae</taxon>
        <taxon>Dictyobacter</taxon>
    </lineage>
</organism>
<evidence type="ECO:0000313" key="1">
    <source>
        <dbReference type="EMBL" id="GER91680.1"/>
    </source>
</evidence>
<dbReference type="AlphaFoldDB" id="A0A5J4KYS4"/>
<reference evidence="1 2" key="1">
    <citation type="submission" date="2019-10" db="EMBL/GenBank/DDBJ databases">
        <title>Dictyobacter vulcani sp. nov., within the class Ktedonobacteria, isolated from soil of volcanic Mt. Zao.</title>
        <authorList>
            <person name="Zheng Y."/>
            <person name="Wang C.M."/>
            <person name="Sakai Y."/>
            <person name="Abe K."/>
            <person name="Yokota A."/>
            <person name="Yabe S."/>
        </authorList>
    </citation>
    <scope>NUCLEOTIDE SEQUENCE [LARGE SCALE GENOMIC DNA]</scope>
    <source>
        <strain evidence="1 2">W12</strain>
    </source>
</reference>
<proteinExistence type="predicted"/>
<accession>A0A5J4KYS4</accession>
<comment type="caution">
    <text evidence="1">The sequence shown here is derived from an EMBL/GenBank/DDBJ whole genome shotgun (WGS) entry which is preliminary data.</text>
</comment>
<gene>
    <name evidence="1" type="ORF">KDW_58420</name>
</gene>
<sequence>MGIAQLEQDLLMRQDLQHQWIIGLLDRMVELDTELLLAIGALFETGIHRIILKDKEAFKQAGPTRDLTPALHTDQRAVFIGSNLY</sequence>
<dbReference type="EMBL" id="BKZW01000004">
    <property type="protein sequence ID" value="GER91680.1"/>
    <property type="molecule type" value="Genomic_DNA"/>
</dbReference>